<dbReference type="InterPro" id="IPR015886">
    <property type="entry name" value="H2TH_FPG"/>
</dbReference>
<keyword evidence="4 15" id="KW-0479">Metal-binding</keyword>
<proteinExistence type="inferred from homology"/>
<evidence type="ECO:0000256" key="3">
    <source>
        <dbReference type="ARBA" id="ARBA00011245"/>
    </source>
</evidence>
<dbReference type="Gene3D" id="3.20.190.10">
    <property type="entry name" value="MutM-like, N-terminal"/>
    <property type="match status" value="1"/>
</dbReference>
<feature type="domain" description="Formamidopyrimidine-DNA glycosylase catalytic" evidence="17">
    <location>
        <begin position="2"/>
        <end position="110"/>
    </location>
</feature>
<dbReference type="EC" id="3.2.2.23" evidence="15"/>
<keyword evidence="13 15" id="KW-0326">Glycosidase</keyword>
<dbReference type="GO" id="GO:0006284">
    <property type="term" value="P:base-excision repair"/>
    <property type="evidence" value="ECO:0007669"/>
    <property type="project" value="InterPro"/>
</dbReference>
<gene>
    <name evidence="15 18" type="primary">mutM</name>
    <name evidence="15" type="synonym">fpg</name>
    <name evidence="18" type="ORF">BN948_00181</name>
</gene>
<evidence type="ECO:0000256" key="11">
    <source>
        <dbReference type="ARBA" id="ARBA00023239"/>
    </source>
</evidence>
<dbReference type="SUPFAM" id="SSF57716">
    <property type="entry name" value="Glucocorticoid receptor-like (DNA-binding domain)"/>
    <property type="match status" value="1"/>
</dbReference>
<evidence type="ECO:0000259" key="16">
    <source>
        <dbReference type="PROSITE" id="PS51066"/>
    </source>
</evidence>
<feature type="active site" description="Proton donor" evidence="15">
    <location>
        <position position="3"/>
    </location>
</feature>
<evidence type="ECO:0000259" key="17">
    <source>
        <dbReference type="PROSITE" id="PS51068"/>
    </source>
</evidence>
<dbReference type="NCBIfam" id="NF002211">
    <property type="entry name" value="PRK01103.1"/>
    <property type="match status" value="1"/>
</dbReference>
<comment type="subunit">
    <text evidence="3 15">Monomer.</text>
</comment>
<dbReference type="Pfam" id="PF06831">
    <property type="entry name" value="H2TH"/>
    <property type="match status" value="1"/>
</dbReference>
<dbReference type="PROSITE" id="PS51066">
    <property type="entry name" value="ZF_FPG_2"/>
    <property type="match status" value="1"/>
</dbReference>
<keyword evidence="7 15" id="KW-0378">Hydrolase</keyword>
<dbReference type="SUPFAM" id="SSF46946">
    <property type="entry name" value="S13-like H2TH domain"/>
    <property type="match status" value="1"/>
</dbReference>
<evidence type="ECO:0000256" key="5">
    <source>
        <dbReference type="ARBA" id="ARBA00022763"/>
    </source>
</evidence>
<evidence type="ECO:0000256" key="2">
    <source>
        <dbReference type="ARBA" id="ARBA00009409"/>
    </source>
</evidence>
<dbReference type="PANTHER" id="PTHR22993">
    <property type="entry name" value="FORMAMIDOPYRIMIDINE-DNA GLYCOSYLASE"/>
    <property type="match status" value="1"/>
</dbReference>
<evidence type="ECO:0000256" key="10">
    <source>
        <dbReference type="ARBA" id="ARBA00023204"/>
    </source>
</evidence>
<dbReference type="PROSITE" id="PS51068">
    <property type="entry name" value="FPG_CAT"/>
    <property type="match status" value="1"/>
</dbReference>
<dbReference type="InterPro" id="IPR035937">
    <property type="entry name" value="FPG_N"/>
</dbReference>
<comment type="catalytic activity">
    <reaction evidence="14 15">
        <text>2'-deoxyribonucleotide-(2'-deoxyribose 5'-phosphate)-2'-deoxyribonucleotide-DNA = a 3'-end 2'-deoxyribonucleotide-(2,3-dehydro-2,3-deoxyribose 5'-phosphate)-DNA + a 5'-end 5'-phospho-2'-deoxyribonucleoside-DNA + H(+)</text>
        <dbReference type="Rhea" id="RHEA:66592"/>
        <dbReference type="Rhea" id="RHEA-COMP:13180"/>
        <dbReference type="Rhea" id="RHEA-COMP:16897"/>
        <dbReference type="Rhea" id="RHEA-COMP:17067"/>
        <dbReference type="ChEBI" id="CHEBI:15378"/>
        <dbReference type="ChEBI" id="CHEBI:136412"/>
        <dbReference type="ChEBI" id="CHEBI:157695"/>
        <dbReference type="ChEBI" id="CHEBI:167181"/>
        <dbReference type="EC" id="4.2.99.18"/>
    </reaction>
</comment>
<feature type="active site" description="Proton donor; for beta-elimination activity" evidence="15">
    <location>
        <position position="56"/>
    </location>
</feature>
<name>A0A1L1PFR2_HYDIT</name>
<evidence type="ECO:0000256" key="13">
    <source>
        <dbReference type="ARBA" id="ARBA00023295"/>
    </source>
</evidence>
<evidence type="ECO:0000313" key="19">
    <source>
        <dbReference type="Proteomes" id="UP000028878"/>
    </source>
</evidence>
<dbReference type="CDD" id="cd08966">
    <property type="entry name" value="EcFpg-like_N"/>
    <property type="match status" value="1"/>
</dbReference>
<comment type="function">
    <text evidence="15">Involved in base excision repair of DNA damaged by oxidation or by mutagenic agents. Acts as DNA glycosylase that recognizes and removes damaged bases. Has a preference for oxidized purines, such as 7,8-dihydro-8-oxoguanine (8-oxoG). Has AP (apurinic/apyrimidinic) lyase activity and introduces nicks in the DNA strand. Cleaves the DNA backbone by beta-delta elimination to generate a single-strand break at the site of the removed base with both 3'- and 5'-phosphates.</text>
</comment>
<evidence type="ECO:0000256" key="9">
    <source>
        <dbReference type="ARBA" id="ARBA00023125"/>
    </source>
</evidence>
<feature type="domain" description="FPG-type" evidence="16">
    <location>
        <begin position="236"/>
        <end position="270"/>
    </location>
</feature>
<dbReference type="GO" id="GO:0034039">
    <property type="term" value="F:8-oxo-7,8-dihydroguanine DNA N-glycosylase activity"/>
    <property type="evidence" value="ECO:0007669"/>
    <property type="project" value="TreeGrafter"/>
</dbReference>
<keyword evidence="8 15" id="KW-0862">Zinc</keyword>
<dbReference type="AlphaFoldDB" id="A0A1L1PFR2"/>
<sequence length="271" mass="29586">MPELPEVEVTRRSFADRIAGGTVRGVALGKPLRWPLGVEPDALVGQCVRSVGRRGKYLLMELDGGWLLLHLGMSGSLQFAPVLPPAGPHDHFELDTSRGRLRLHDPRRFGAVVHVPSLDHPRAVRLLGGLGVEPLEAGFDPVRFHQALRLRRAPIKQVLLAGDIVVGVGNIYASEALFRAGIRPTTRADRISGPRAARLHGAIVDVLQRALALGGSTLRDFLSAEGQSGYFQLDAMVYDRAGQPCRQCTTAIRTIRQGQRSTYFCPLCQAR</sequence>
<dbReference type="InterPro" id="IPR020629">
    <property type="entry name" value="FPG_Glyclase"/>
</dbReference>
<reference evidence="19" key="1">
    <citation type="submission" date="2014-02" db="EMBL/GenBank/DDBJ databases">
        <authorList>
            <person name="Gan H."/>
        </authorList>
    </citation>
    <scope>NUCLEOTIDE SEQUENCE [LARGE SCALE GENOMIC DNA]</scope>
    <source>
        <strain evidence="19">S1</strain>
    </source>
</reference>
<keyword evidence="6 15" id="KW-0863">Zinc-finger</keyword>
<dbReference type="Proteomes" id="UP000028878">
    <property type="component" value="Unassembled WGS sequence"/>
</dbReference>
<dbReference type="PANTHER" id="PTHR22993:SF9">
    <property type="entry name" value="FORMAMIDOPYRIMIDINE-DNA GLYCOSYLASE"/>
    <property type="match status" value="1"/>
</dbReference>
<dbReference type="InterPro" id="IPR012319">
    <property type="entry name" value="FPG_cat"/>
</dbReference>
<protein>
    <recommendedName>
        <fullName evidence="15">Formamidopyrimidine-DNA glycosylase</fullName>
        <shortName evidence="15">Fapy-DNA glycosylase</shortName>
        <ecNumber evidence="15">3.2.2.23</ecNumber>
    </recommendedName>
    <alternativeName>
        <fullName evidence="15">DNA-(apurinic or apyrimidinic site) lyase MutM</fullName>
        <shortName evidence="15">AP lyase MutM</shortName>
        <ecNumber evidence="15">4.2.99.18</ecNumber>
    </alternativeName>
</protein>
<evidence type="ECO:0000256" key="8">
    <source>
        <dbReference type="ARBA" id="ARBA00022833"/>
    </source>
</evidence>
<comment type="similarity">
    <text evidence="2 15">Belongs to the FPG family.</text>
</comment>
<dbReference type="SMART" id="SM00898">
    <property type="entry name" value="Fapy_DNA_glyco"/>
    <property type="match status" value="1"/>
</dbReference>
<keyword evidence="19" id="KW-1185">Reference proteome</keyword>
<dbReference type="SMART" id="SM01232">
    <property type="entry name" value="H2TH"/>
    <property type="match status" value="1"/>
</dbReference>
<feature type="active site" description="Proton donor; for delta-elimination activity" evidence="15">
    <location>
        <position position="260"/>
    </location>
</feature>
<evidence type="ECO:0000256" key="1">
    <source>
        <dbReference type="ARBA" id="ARBA00001668"/>
    </source>
</evidence>
<keyword evidence="10 15" id="KW-0234">DNA repair</keyword>
<dbReference type="FunFam" id="1.10.8.50:FF:000003">
    <property type="entry name" value="Formamidopyrimidine-DNA glycosylase"/>
    <property type="match status" value="1"/>
</dbReference>
<dbReference type="InterPro" id="IPR000214">
    <property type="entry name" value="Znf_DNA_glyclase/AP_lyase"/>
</dbReference>
<dbReference type="Pfam" id="PF01149">
    <property type="entry name" value="Fapy_DNA_glyco"/>
    <property type="match status" value="1"/>
</dbReference>
<reference evidence="19" key="2">
    <citation type="submission" date="2014-11" db="EMBL/GenBank/DDBJ databases">
        <title>Draft genome sequence of Hydrogenophaga intermedia S1.</title>
        <authorList>
            <person name="Gan H.M."/>
            <person name="Chew T.H."/>
            <person name="Stolz A."/>
        </authorList>
    </citation>
    <scope>NUCLEOTIDE SEQUENCE [LARGE SCALE GENOMIC DNA]</scope>
    <source>
        <strain evidence="19">S1</strain>
    </source>
</reference>
<keyword evidence="5 15" id="KW-0227">DNA damage</keyword>
<dbReference type="EMBL" id="CCAE010000001">
    <property type="protein sequence ID" value="CDN85787.1"/>
    <property type="molecule type" value="Genomic_DNA"/>
</dbReference>
<evidence type="ECO:0000256" key="4">
    <source>
        <dbReference type="ARBA" id="ARBA00022723"/>
    </source>
</evidence>
<feature type="binding site" evidence="15">
    <location>
        <position position="107"/>
    </location>
    <ligand>
        <name>DNA</name>
        <dbReference type="ChEBI" id="CHEBI:16991"/>
    </ligand>
</feature>
<dbReference type="InterPro" id="IPR010663">
    <property type="entry name" value="Znf_FPG/IleRS"/>
</dbReference>
<feature type="active site" description="Schiff-base intermediate with DNA" evidence="15">
    <location>
        <position position="2"/>
    </location>
</feature>
<evidence type="ECO:0000256" key="15">
    <source>
        <dbReference type="HAMAP-Rule" id="MF_00103"/>
    </source>
</evidence>
<evidence type="ECO:0000256" key="7">
    <source>
        <dbReference type="ARBA" id="ARBA00022801"/>
    </source>
</evidence>
<evidence type="ECO:0000313" key="18">
    <source>
        <dbReference type="EMBL" id="CDN85787.1"/>
    </source>
</evidence>
<dbReference type="EC" id="4.2.99.18" evidence="15"/>
<dbReference type="Pfam" id="PF06827">
    <property type="entry name" value="zf-FPG_IleRS"/>
    <property type="match status" value="1"/>
</dbReference>
<keyword evidence="9 15" id="KW-0238">DNA-binding</keyword>
<keyword evidence="11 15" id="KW-0456">Lyase</keyword>
<comment type="cofactor">
    <cofactor evidence="15">
        <name>Zn(2+)</name>
        <dbReference type="ChEBI" id="CHEBI:29105"/>
    </cofactor>
    <text evidence="15">Binds 1 zinc ion per subunit.</text>
</comment>
<evidence type="ECO:0000256" key="6">
    <source>
        <dbReference type="ARBA" id="ARBA00022771"/>
    </source>
</evidence>
<keyword evidence="12 15" id="KW-0511">Multifunctional enzyme</keyword>
<dbReference type="RefSeq" id="WP_009519906.1">
    <property type="nucleotide sequence ID" value="NZ_CCAE010000001.1"/>
</dbReference>
<dbReference type="SUPFAM" id="SSF81624">
    <property type="entry name" value="N-terminal domain of MutM-like DNA repair proteins"/>
    <property type="match status" value="1"/>
</dbReference>
<accession>A0A1L1PFR2</accession>
<dbReference type="HAMAP" id="MF_00103">
    <property type="entry name" value="Fapy_DNA_glycosyl"/>
    <property type="match status" value="1"/>
</dbReference>
<dbReference type="InterPro" id="IPR010979">
    <property type="entry name" value="Ribosomal_uS13-like_H2TH"/>
</dbReference>
<dbReference type="GO" id="GO:0008270">
    <property type="term" value="F:zinc ion binding"/>
    <property type="evidence" value="ECO:0007669"/>
    <property type="project" value="UniProtKB-UniRule"/>
</dbReference>
<dbReference type="GO" id="GO:0140078">
    <property type="term" value="F:class I DNA-(apurinic or apyrimidinic site) endonuclease activity"/>
    <property type="evidence" value="ECO:0007669"/>
    <property type="project" value="UniProtKB-EC"/>
</dbReference>
<organism evidence="18 19">
    <name type="scientific">Hydrogenophaga intermedia</name>
    <dbReference type="NCBI Taxonomy" id="65786"/>
    <lineage>
        <taxon>Bacteria</taxon>
        <taxon>Pseudomonadati</taxon>
        <taxon>Pseudomonadota</taxon>
        <taxon>Betaproteobacteria</taxon>
        <taxon>Burkholderiales</taxon>
        <taxon>Comamonadaceae</taxon>
        <taxon>Hydrogenophaga</taxon>
    </lineage>
</organism>
<dbReference type="NCBIfam" id="TIGR00577">
    <property type="entry name" value="fpg"/>
    <property type="match status" value="1"/>
</dbReference>
<dbReference type="GO" id="GO:0003684">
    <property type="term" value="F:damaged DNA binding"/>
    <property type="evidence" value="ECO:0007669"/>
    <property type="project" value="InterPro"/>
</dbReference>
<feature type="binding site" evidence="15">
    <location>
        <position position="151"/>
    </location>
    <ligand>
        <name>DNA</name>
        <dbReference type="ChEBI" id="CHEBI:16991"/>
    </ligand>
</feature>
<feature type="binding site" evidence="15">
    <location>
        <position position="89"/>
    </location>
    <ligand>
        <name>DNA</name>
        <dbReference type="ChEBI" id="CHEBI:16991"/>
    </ligand>
</feature>
<evidence type="ECO:0000256" key="14">
    <source>
        <dbReference type="ARBA" id="ARBA00044632"/>
    </source>
</evidence>
<evidence type="ECO:0000256" key="12">
    <source>
        <dbReference type="ARBA" id="ARBA00023268"/>
    </source>
</evidence>
<comment type="catalytic activity">
    <reaction evidence="1 15">
        <text>Hydrolysis of DNA containing ring-opened 7-methylguanine residues, releasing 2,6-diamino-4-hydroxy-5-(N-methyl)formamidopyrimidine.</text>
        <dbReference type="EC" id="3.2.2.23"/>
    </reaction>
</comment>
<dbReference type="Gene3D" id="1.10.8.50">
    <property type="match status" value="1"/>
</dbReference>